<evidence type="ECO:0000313" key="5">
    <source>
        <dbReference type="Proteomes" id="UP000031866"/>
    </source>
</evidence>
<name>A0A0B5QRZ1_CLOBE</name>
<dbReference type="EMBL" id="JABSXK010000001">
    <property type="protein sequence ID" value="NRV11822.1"/>
    <property type="molecule type" value="Genomic_DNA"/>
</dbReference>
<evidence type="ECO:0000313" key="3">
    <source>
        <dbReference type="EMBL" id="AJG99628.1"/>
    </source>
</evidence>
<evidence type="ECO:0000256" key="1">
    <source>
        <dbReference type="ARBA" id="ARBA00022737"/>
    </source>
</evidence>
<feature type="repeat" description="Cell wall-binding" evidence="2">
    <location>
        <begin position="43"/>
        <end position="62"/>
    </location>
</feature>
<reference evidence="3" key="2">
    <citation type="submission" date="2016-02" db="EMBL/GenBank/DDBJ databases">
        <title>Genome sequence of Clostridium beijerinckii strain 59B.</title>
        <authorList>
            <person name="Little G.T."/>
            <person name="Minton N.P."/>
        </authorList>
    </citation>
    <scope>NUCLEOTIDE SEQUENCE</scope>
    <source>
        <strain evidence="3">NCIMB 14988</strain>
    </source>
</reference>
<protein>
    <submittedName>
        <fullName evidence="3">Cell wall-binding protein</fullName>
    </submittedName>
</protein>
<accession>A0A0B5QRZ1</accession>
<dbReference type="PROSITE" id="PS51170">
    <property type="entry name" value="CW"/>
    <property type="match status" value="1"/>
</dbReference>
<sequence length="352" mass="39707">MTKKIIYSLLIVAAVVSVIPKEVSAEWKHNNTGWWYEEGKSYSTGWKQINGLWYYFGNDGYMKTGWILDKVWWYYLQDNGAMASGKTSIKGKEYELDNNGKWINNALPNRNVNMNISRPPSEEKMSTTSDFSLFEENGNTYFKIQDSYYLKGVWNIDGNIYIFDENGVLQKDEYTSESGRKYSLGDDGKVIECLSDKNYNLCPEYALTTKSTTENYEVKLDDSNMLTITDVNSDEPEKDGVRIEDGAGYKLDNTKPRATINGKTLYCRTNQAIDLGMIKVSSVDDKSSSFPNLIAMSKSEDDSVAVSGINLSLEDGFFKEIHPTVIAYKAGKTTITINVNGIKTSFDVVVTE</sequence>
<organism evidence="3 5">
    <name type="scientific">Clostridium beijerinckii</name>
    <name type="common">Clostridium MP</name>
    <dbReference type="NCBI Taxonomy" id="1520"/>
    <lineage>
        <taxon>Bacteria</taxon>
        <taxon>Bacillati</taxon>
        <taxon>Bacillota</taxon>
        <taxon>Clostridia</taxon>
        <taxon>Eubacteriales</taxon>
        <taxon>Clostridiaceae</taxon>
        <taxon>Clostridium</taxon>
    </lineage>
</organism>
<dbReference type="Pfam" id="PF19127">
    <property type="entry name" value="Choline_bind_3"/>
    <property type="match status" value="1"/>
</dbReference>
<dbReference type="RefSeq" id="WP_041897139.1">
    <property type="nucleotide sequence ID" value="NZ_CP010086.2"/>
</dbReference>
<dbReference type="Gene3D" id="2.10.270.10">
    <property type="entry name" value="Cholin Binding"/>
    <property type="match status" value="1"/>
</dbReference>
<dbReference type="STRING" id="1520.LF65_03061"/>
<dbReference type="OrthoDB" id="1893458at2"/>
<dbReference type="InterPro" id="IPR018337">
    <property type="entry name" value="Cell_wall/Cho-bd_repeat"/>
</dbReference>
<dbReference type="SUPFAM" id="SSF69360">
    <property type="entry name" value="Cell wall binding repeat"/>
    <property type="match status" value="1"/>
</dbReference>
<reference evidence="4" key="3">
    <citation type="submission" date="2020-05" db="EMBL/GenBank/DDBJ databases">
        <title>Genomic insights into acetone-butanol-ethanol (ABE) fermentation by sequencing solventogenic clostridia strains.</title>
        <authorList>
            <person name="Brown S."/>
        </authorList>
    </citation>
    <scope>NUCLEOTIDE SEQUENCE</scope>
    <source>
        <strain evidence="4">DJ126</strain>
    </source>
</reference>
<reference evidence="5" key="1">
    <citation type="submission" date="2014-12" db="EMBL/GenBank/DDBJ databases">
        <title>Genome sequence of Clostridium beijerinckii strain 59B.</title>
        <authorList>
            <person name="Little G.T."/>
            <person name="Minton N.P."/>
        </authorList>
    </citation>
    <scope>NUCLEOTIDE SEQUENCE [LARGE SCALE GENOMIC DNA]</scope>
    <source>
        <strain evidence="5">59B</strain>
    </source>
</reference>
<evidence type="ECO:0000256" key="2">
    <source>
        <dbReference type="PROSITE-ProRule" id="PRU00591"/>
    </source>
</evidence>
<dbReference type="KEGG" id="cbei:LF65_03061"/>
<dbReference type="Gene3D" id="2.10.270.20">
    <property type="match status" value="1"/>
</dbReference>
<proteinExistence type="predicted"/>
<dbReference type="Proteomes" id="UP000031866">
    <property type="component" value="Chromosome"/>
</dbReference>
<dbReference type="AlphaFoldDB" id="A0A0B5QRZ1"/>
<evidence type="ECO:0000313" key="4">
    <source>
        <dbReference type="EMBL" id="NRV11822.1"/>
    </source>
</evidence>
<dbReference type="EMBL" id="CP010086">
    <property type="protein sequence ID" value="AJG99628.1"/>
    <property type="molecule type" value="Genomic_DNA"/>
</dbReference>
<keyword evidence="1" id="KW-0677">Repeat</keyword>
<dbReference type="Proteomes" id="UP000821656">
    <property type="component" value="Unassembled WGS sequence"/>
</dbReference>
<gene>
    <name evidence="4" type="ORF">DFH45_004785</name>
    <name evidence="3" type="ORF">LF65_03061</name>
</gene>